<dbReference type="PROSITE" id="PS50943">
    <property type="entry name" value="HTH_CROC1"/>
    <property type="match status" value="1"/>
</dbReference>
<keyword evidence="3" id="KW-1185">Reference proteome</keyword>
<evidence type="ECO:0000313" key="3">
    <source>
        <dbReference type="Proteomes" id="UP000723714"/>
    </source>
</evidence>
<dbReference type="CDD" id="cd00093">
    <property type="entry name" value="HTH_XRE"/>
    <property type="match status" value="1"/>
</dbReference>
<comment type="caution">
    <text evidence="2">The sequence shown here is derived from an EMBL/GenBank/DDBJ whole genome shotgun (WGS) entry which is preliminary data.</text>
</comment>
<dbReference type="Proteomes" id="UP000723714">
    <property type="component" value="Unassembled WGS sequence"/>
</dbReference>
<proteinExistence type="predicted"/>
<reference evidence="2 3" key="1">
    <citation type="submission" date="2021-06" db="EMBL/GenBank/DDBJ databases">
        <title>Faecalicatena sp. nov. isolated from porcine feces.</title>
        <authorList>
            <person name="Oh B.S."/>
            <person name="Lee J.H."/>
        </authorList>
    </citation>
    <scope>NUCLEOTIDE SEQUENCE [LARGE SCALE GENOMIC DNA]</scope>
    <source>
        <strain evidence="2 3">AGMB00832</strain>
    </source>
</reference>
<gene>
    <name evidence="2" type="ORF">HGO97_012445</name>
</gene>
<organism evidence="2 3">
    <name type="scientific">Faecalicatena faecalis</name>
    <dbReference type="NCBI Taxonomy" id="2726362"/>
    <lineage>
        <taxon>Bacteria</taxon>
        <taxon>Bacillati</taxon>
        <taxon>Bacillota</taxon>
        <taxon>Clostridia</taxon>
        <taxon>Lachnospirales</taxon>
        <taxon>Lachnospiraceae</taxon>
        <taxon>Faecalicatena</taxon>
    </lineage>
</organism>
<sequence>MAQYCGVDRSNMYKIINGKRNPGSEELVQKIADFMRLTPTERRELLEAYEITITGYETYYRRKNVQDFISNFSMRKEETFDSSPYFSSTLDYSQFTDTLSINGKTKLNHALYGILALESQKKDGHIKLLFQPDSDDFMDILASISKNKKNLKIDHIICLNNTDNITSDKRDYNLSCLQKIIPMYNTCLCDYTPFCYYDSINSHNSNFNLLSSLIITSEYAITFSPQLQYGILFTSKSTLQKFCSIFDELKAETTPIVCKIDSIFTQFEYFNNLNLGEKAGYSFQQEPCVMPMVPLSFPEKYLVSTLPDRKNFVISVKEYIQQKSEILKTLSTHFIFTEEGIRNFLQTGRLSELPDSIYIPIEYSDRVLIMRNLIHACQNNNYVMLRPDAPIANSNLCIYVTVHNGYLLFSSNTKDLVYLNLEEPSLLHAFYDYLSSLDESLFYPTEETVKILKNLLKKK</sequence>
<evidence type="ECO:0000259" key="1">
    <source>
        <dbReference type="PROSITE" id="PS50943"/>
    </source>
</evidence>
<dbReference type="InterPro" id="IPR001387">
    <property type="entry name" value="Cro/C1-type_HTH"/>
</dbReference>
<protein>
    <submittedName>
        <fullName evidence="2">Helix-turn-helix domain-containing protein</fullName>
    </submittedName>
</protein>
<name>A0ABS6D4U2_9FIRM</name>
<dbReference type="EMBL" id="JABACJ020000011">
    <property type="protein sequence ID" value="MBU3876613.1"/>
    <property type="molecule type" value="Genomic_DNA"/>
</dbReference>
<feature type="domain" description="HTH cro/C1-type" evidence="1">
    <location>
        <begin position="1"/>
        <end position="42"/>
    </location>
</feature>
<evidence type="ECO:0000313" key="2">
    <source>
        <dbReference type="EMBL" id="MBU3876613.1"/>
    </source>
</evidence>
<accession>A0ABS6D4U2</accession>